<dbReference type="Proteomes" id="UP000186465">
    <property type="component" value="Unassembled WGS sequence"/>
</dbReference>
<dbReference type="STRING" id="156892.BM477_01575"/>
<dbReference type="InterPro" id="IPR003772">
    <property type="entry name" value="YceD"/>
</dbReference>
<evidence type="ECO:0000313" key="2">
    <source>
        <dbReference type="Proteomes" id="UP000186465"/>
    </source>
</evidence>
<evidence type="ECO:0000313" key="1">
    <source>
        <dbReference type="EMBL" id="OKL50364.1"/>
    </source>
</evidence>
<organism evidence="1 2">
    <name type="scientific">Boudabousia marimammalium</name>
    <dbReference type="NCBI Taxonomy" id="156892"/>
    <lineage>
        <taxon>Bacteria</taxon>
        <taxon>Bacillati</taxon>
        <taxon>Actinomycetota</taxon>
        <taxon>Actinomycetes</taxon>
        <taxon>Actinomycetales</taxon>
        <taxon>Actinomycetaceae</taxon>
        <taxon>Boudabousia</taxon>
    </lineage>
</organism>
<reference evidence="2" key="1">
    <citation type="submission" date="2016-11" db="EMBL/GenBank/DDBJ databases">
        <title>Actinomyces gypaetusis sp. nov. isolated from Gypaetus barbatus in Qinghai Tibet Plateau China.</title>
        <authorList>
            <person name="Meng X."/>
        </authorList>
    </citation>
    <scope>NUCLEOTIDE SEQUENCE [LARGE SCALE GENOMIC DNA]</scope>
    <source>
        <strain evidence="2">DSM 15383</strain>
    </source>
</reference>
<proteinExistence type="predicted"/>
<keyword evidence="2" id="KW-1185">Reference proteome</keyword>
<gene>
    <name evidence="1" type="ORF">BM477_01575</name>
</gene>
<sequence length="184" mass="20570">MSDTFVLSLQSLGREIGSLQEHSLQIRPIAEWSTEVAQWLDQDFPIRVELQSLTDGVLVSVAGELGWTALCSRCAEEVRGSTPLNAQDVFFYPDSPVVTEAEEDEEFYLIENDSIDLEPFVRDELILGLPTLPLCSPDCEGLCDVCGEPWAKLPEDHAHEEIDPRWSALAVFAEKLDSSEEMNK</sequence>
<dbReference type="Pfam" id="PF02620">
    <property type="entry name" value="YceD"/>
    <property type="match status" value="1"/>
</dbReference>
<dbReference type="AlphaFoldDB" id="A0A1Q5PS02"/>
<accession>A0A1Q5PS02</accession>
<comment type="caution">
    <text evidence="1">The sequence shown here is derived from an EMBL/GenBank/DDBJ whole genome shotgun (WGS) entry which is preliminary data.</text>
</comment>
<dbReference type="EMBL" id="MPDM01000002">
    <property type="protein sequence ID" value="OKL50364.1"/>
    <property type="molecule type" value="Genomic_DNA"/>
</dbReference>
<name>A0A1Q5PS02_9ACTO</name>
<evidence type="ECO:0008006" key="3">
    <source>
        <dbReference type="Google" id="ProtNLM"/>
    </source>
</evidence>
<protein>
    <recommendedName>
        <fullName evidence="3">Metal-binding protein</fullName>
    </recommendedName>
</protein>